<dbReference type="Proteomes" id="UP000551327">
    <property type="component" value="Unassembled WGS sequence"/>
</dbReference>
<evidence type="ECO:0000259" key="5">
    <source>
        <dbReference type="Pfam" id="PF00296"/>
    </source>
</evidence>
<sequence>MEVGMFQTPFLPPERTPSEVFDWAVAQAVTADQAGFSEYWIGEHATLMWEAIPSPELVIAAAARQTERIKLGPLAHLLPYYHPATLAAQAAWLSHILKGRYQMGIAPGAYPGDARMRGFTDLSKNHRMQAESVKIMEMIWKGEPFDYQGEFWNAGIPEGDADHPVRDQRPWGDHMPMAMTGLSPNSPSIRYAGAHGYSPCSVFSSNRALIDHFDIFATAAADAGRPGDRTKHRVVRDVFIADTDAEARKLALEGGMGRAWKEYLLPTYHAFGIAEAMVEGTGLSVSDVTLEFLADNFWIVGSPETVQEKFEAWMDGLGGGFGTLLLYSYDYIDNPTPWNESMRRMAQDIAPKLPTAAFAAVEA</sequence>
<accession>A0A7X1G0Z1</accession>
<comment type="caution">
    <text evidence="6">The sequence shown here is derived from an EMBL/GenBank/DDBJ whole genome shotgun (WGS) entry which is preliminary data.</text>
</comment>
<gene>
    <name evidence="6" type="ORF">H7F53_15720</name>
</gene>
<evidence type="ECO:0000256" key="2">
    <source>
        <dbReference type="ARBA" id="ARBA00022630"/>
    </source>
</evidence>
<evidence type="ECO:0000256" key="1">
    <source>
        <dbReference type="ARBA" id="ARBA00010426"/>
    </source>
</evidence>
<evidence type="ECO:0000313" key="7">
    <source>
        <dbReference type="Proteomes" id="UP000551327"/>
    </source>
</evidence>
<organism evidence="6 7">
    <name type="scientific">Novosphingobium piscinae</name>
    <dbReference type="NCBI Taxonomy" id="1507448"/>
    <lineage>
        <taxon>Bacteria</taxon>
        <taxon>Pseudomonadati</taxon>
        <taxon>Pseudomonadota</taxon>
        <taxon>Alphaproteobacteria</taxon>
        <taxon>Sphingomonadales</taxon>
        <taxon>Sphingomonadaceae</taxon>
        <taxon>Novosphingobium</taxon>
    </lineage>
</organism>
<dbReference type="InterPro" id="IPR011251">
    <property type="entry name" value="Luciferase-like_dom"/>
</dbReference>
<dbReference type="GO" id="GO:0016705">
    <property type="term" value="F:oxidoreductase activity, acting on paired donors, with incorporation or reduction of molecular oxygen"/>
    <property type="evidence" value="ECO:0007669"/>
    <property type="project" value="InterPro"/>
</dbReference>
<evidence type="ECO:0000256" key="3">
    <source>
        <dbReference type="ARBA" id="ARBA00023002"/>
    </source>
</evidence>
<dbReference type="AlphaFoldDB" id="A0A7X1G0Z1"/>
<dbReference type="EMBL" id="JACLAX010000022">
    <property type="protein sequence ID" value="MBC2670600.1"/>
    <property type="molecule type" value="Genomic_DNA"/>
</dbReference>
<dbReference type="RefSeq" id="WP_185680462.1">
    <property type="nucleotide sequence ID" value="NZ_JACLAX010000022.1"/>
</dbReference>
<dbReference type="InterPro" id="IPR050766">
    <property type="entry name" value="Bact_Lucif_Oxidored"/>
</dbReference>
<dbReference type="Pfam" id="PF00296">
    <property type="entry name" value="Bac_luciferase"/>
    <property type="match status" value="1"/>
</dbReference>
<dbReference type="GO" id="GO:0005829">
    <property type="term" value="C:cytosol"/>
    <property type="evidence" value="ECO:0007669"/>
    <property type="project" value="TreeGrafter"/>
</dbReference>
<keyword evidence="2" id="KW-0285">Flavoprotein</keyword>
<evidence type="ECO:0000256" key="4">
    <source>
        <dbReference type="ARBA" id="ARBA00023033"/>
    </source>
</evidence>
<dbReference type="PANTHER" id="PTHR30137">
    <property type="entry name" value="LUCIFERASE-LIKE MONOOXYGENASE"/>
    <property type="match status" value="1"/>
</dbReference>
<evidence type="ECO:0000313" key="6">
    <source>
        <dbReference type="EMBL" id="MBC2670600.1"/>
    </source>
</evidence>
<keyword evidence="7" id="KW-1185">Reference proteome</keyword>
<dbReference type="Gene3D" id="3.20.20.30">
    <property type="entry name" value="Luciferase-like domain"/>
    <property type="match status" value="1"/>
</dbReference>
<keyword evidence="4" id="KW-0503">Monooxygenase</keyword>
<proteinExistence type="inferred from homology"/>
<comment type="similarity">
    <text evidence="1">Belongs to the bacterial luciferase oxidoreductase family.</text>
</comment>
<keyword evidence="3" id="KW-0560">Oxidoreductase</keyword>
<reference evidence="6 7" key="1">
    <citation type="submission" date="2020-08" db="EMBL/GenBank/DDBJ databases">
        <title>The genome sequence of type strain Novosphingobium piscinae KCTC 42194.</title>
        <authorList>
            <person name="Liu Y."/>
        </authorList>
    </citation>
    <scope>NUCLEOTIDE SEQUENCE [LARGE SCALE GENOMIC DNA]</scope>
    <source>
        <strain evidence="6 7">KCTC 42194</strain>
    </source>
</reference>
<dbReference type="GO" id="GO:0004497">
    <property type="term" value="F:monooxygenase activity"/>
    <property type="evidence" value="ECO:0007669"/>
    <property type="project" value="UniProtKB-KW"/>
</dbReference>
<dbReference type="SUPFAM" id="SSF51679">
    <property type="entry name" value="Bacterial luciferase-like"/>
    <property type="match status" value="1"/>
</dbReference>
<dbReference type="InterPro" id="IPR036661">
    <property type="entry name" value="Luciferase-like_sf"/>
</dbReference>
<name>A0A7X1G0Z1_9SPHN</name>
<dbReference type="PANTHER" id="PTHR30137:SF16">
    <property type="entry name" value="BLL0895 PROTEIN"/>
    <property type="match status" value="1"/>
</dbReference>
<protein>
    <submittedName>
        <fullName evidence="6">LLM class flavin-dependent oxidoreductase</fullName>
    </submittedName>
</protein>
<feature type="domain" description="Luciferase-like" evidence="5">
    <location>
        <begin position="1"/>
        <end position="314"/>
    </location>
</feature>